<dbReference type="GO" id="GO:0071978">
    <property type="term" value="P:bacterial-type flagellum-dependent swarming motility"/>
    <property type="evidence" value="ECO:0007669"/>
    <property type="project" value="TreeGrafter"/>
</dbReference>
<keyword evidence="3 6" id="KW-0975">Bacterial flagellum</keyword>
<gene>
    <name evidence="10" type="ORF">DV711_07225</name>
</gene>
<feature type="domain" description="Flagellar basal-body/hook protein C-terminal" evidence="8">
    <location>
        <begin position="198"/>
        <end position="241"/>
    </location>
</feature>
<evidence type="ECO:0000256" key="5">
    <source>
        <dbReference type="ARBA" id="ARBA00040228"/>
    </source>
</evidence>
<dbReference type="Pfam" id="PF06429">
    <property type="entry name" value="Flg_bbr_C"/>
    <property type="match status" value="1"/>
</dbReference>
<dbReference type="InterPro" id="IPR010930">
    <property type="entry name" value="Flg_bb/hook_C_dom"/>
</dbReference>
<dbReference type="OrthoDB" id="9804559at2"/>
<dbReference type="SUPFAM" id="SSF117143">
    <property type="entry name" value="Flagellar hook protein flgE"/>
    <property type="match status" value="1"/>
</dbReference>
<dbReference type="NCBIfam" id="TIGR03506">
    <property type="entry name" value="FlgEFG_subfam"/>
    <property type="match status" value="1"/>
</dbReference>
<dbReference type="Pfam" id="PF22692">
    <property type="entry name" value="LlgE_F_G_D1"/>
    <property type="match status" value="1"/>
</dbReference>
<sequence length="247" mass="26241">MDKLLFLSMTGANQTMLAQTAHANNLANVNTTGFKADLAQARAMPVIGEGYRSRVYAMTERPATNLSEGVNEHTGRELDVAVQTPGWIAVRGRDGSEAYTRAGALHVDAAGRLLDGRGLPVLGEGGEIVLPPSSKVEVGEDGTITVRATGDQPNALAVVDRIKLVNPDPQALTKGEDGLMRLKAGGQAGLDPEVRVASGFLETSNVNAVHELTSIIDLSRRFEMNVKMMRDAEENAEAAARILQNLG</sequence>
<keyword evidence="11" id="KW-1185">Reference proteome</keyword>
<evidence type="ECO:0000256" key="6">
    <source>
        <dbReference type="RuleBase" id="RU362116"/>
    </source>
</evidence>
<dbReference type="AlphaFoldDB" id="A0A369WK22"/>
<organism evidence="10 11">
    <name type="scientific">Motiliproteus coralliicola</name>
    <dbReference type="NCBI Taxonomy" id="2283196"/>
    <lineage>
        <taxon>Bacteria</taxon>
        <taxon>Pseudomonadati</taxon>
        <taxon>Pseudomonadota</taxon>
        <taxon>Gammaproteobacteria</taxon>
        <taxon>Oceanospirillales</taxon>
        <taxon>Oceanospirillaceae</taxon>
        <taxon>Motiliproteus</taxon>
    </lineage>
</organism>
<keyword evidence="10" id="KW-0282">Flagellum</keyword>
<evidence type="ECO:0000256" key="3">
    <source>
        <dbReference type="ARBA" id="ARBA00023143"/>
    </source>
</evidence>
<protein>
    <recommendedName>
        <fullName evidence="5 6">Flagellar basal-body rod protein FlgF</fullName>
    </recommendedName>
</protein>
<keyword evidence="10" id="KW-0966">Cell projection</keyword>
<evidence type="ECO:0000256" key="2">
    <source>
        <dbReference type="ARBA" id="ARBA00009677"/>
    </source>
</evidence>
<dbReference type="PANTHER" id="PTHR30435:SF18">
    <property type="entry name" value="FLAGELLAR BASAL-BODY ROD PROTEIN FLGF"/>
    <property type="match status" value="1"/>
</dbReference>
<dbReference type="Pfam" id="PF00460">
    <property type="entry name" value="Flg_bb_rod"/>
    <property type="match status" value="1"/>
</dbReference>
<dbReference type="GO" id="GO:0030694">
    <property type="term" value="C:bacterial-type flagellum basal body, rod"/>
    <property type="evidence" value="ECO:0007669"/>
    <property type="project" value="UniProtKB-UniRule"/>
</dbReference>
<name>A0A369WK22_9GAMM</name>
<dbReference type="InterPro" id="IPR053967">
    <property type="entry name" value="LlgE_F_G-like_D1"/>
</dbReference>
<comment type="subunit">
    <text evidence="4 6">The basal body constitutes a major portion of the flagellar organelle and consists of five rings (E,L,P,S, and M) mounted on a central rod. The rod consists of about 26 subunits of FlgG in the distal portion, and FlgB, FlgC and FlgF are thought to build up the proximal portion of the rod with about 6 subunits each.</text>
</comment>
<keyword evidence="10" id="KW-0969">Cilium</keyword>
<evidence type="ECO:0000313" key="11">
    <source>
        <dbReference type="Proteomes" id="UP000253769"/>
    </source>
</evidence>
<comment type="similarity">
    <text evidence="2 6">Belongs to the flagella basal body rod proteins family.</text>
</comment>
<dbReference type="RefSeq" id="WP_114695015.1">
    <property type="nucleotide sequence ID" value="NZ_QQOH01000002.1"/>
</dbReference>
<evidence type="ECO:0000256" key="4">
    <source>
        <dbReference type="ARBA" id="ARBA00038560"/>
    </source>
</evidence>
<evidence type="ECO:0000256" key="1">
    <source>
        <dbReference type="ARBA" id="ARBA00004117"/>
    </source>
</evidence>
<dbReference type="InterPro" id="IPR020013">
    <property type="entry name" value="Flagellar_FlgE/F/G"/>
</dbReference>
<proteinExistence type="inferred from homology"/>
<accession>A0A369WK22</accession>
<feature type="domain" description="Flagellar hook protein FlgE/F/G-like D1" evidence="9">
    <location>
        <begin position="81"/>
        <end position="146"/>
    </location>
</feature>
<dbReference type="NCBIfam" id="NF009280">
    <property type="entry name" value="PRK12640.1"/>
    <property type="match status" value="1"/>
</dbReference>
<evidence type="ECO:0000259" key="8">
    <source>
        <dbReference type="Pfam" id="PF06429"/>
    </source>
</evidence>
<dbReference type="InterPro" id="IPR001444">
    <property type="entry name" value="Flag_bb_rod_N"/>
</dbReference>
<feature type="domain" description="Flagellar basal body rod protein N-terminal" evidence="7">
    <location>
        <begin position="9"/>
        <end position="35"/>
    </location>
</feature>
<evidence type="ECO:0000313" key="10">
    <source>
        <dbReference type="EMBL" id="RDE22390.1"/>
    </source>
</evidence>
<reference evidence="10 11" key="1">
    <citation type="submission" date="2018-07" db="EMBL/GenBank/DDBJ databases">
        <title>Motiliproteus coralliicola sp. nov., a bacterium isolated from Coral.</title>
        <authorList>
            <person name="Wang G."/>
        </authorList>
    </citation>
    <scope>NUCLEOTIDE SEQUENCE [LARGE SCALE GENOMIC DNA]</scope>
    <source>
        <strain evidence="10 11">C34</strain>
    </source>
</reference>
<evidence type="ECO:0000259" key="9">
    <source>
        <dbReference type="Pfam" id="PF22692"/>
    </source>
</evidence>
<dbReference type="PANTHER" id="PTHR30435">
    <property type="entry name" value="FLAGELLAR PROTEIN"/>
    <property type="match status" value="1"/>
</dbReference>
<evidence type="ECO:0000259" key="7">
    <source>
        <dbReference type="Pfam" id="PF00460"/>
    </source>
</evidence>
<dbReference type="InterPro" id="IPR037925">
    <property type="entry name" value="FlgE/F/G-like"/>
</dbReference>
<dbReference type="Proteomes" id="UP000253769">
    <property type="component" value="Unassembled WGS sequence"/>
</dbReference>
<comment type="caution">
    <text evidence="10">The sequence shown here is derived from an EMBL/GenBank/DDBJ whole genome shotgun (WGS) entry which is preliminary data.</text>
</comment>
<comment type="subcellular location">
    <subcellularLocation>
        <location evidence="1 6">Bacterial flagellum basal body</location>
    </subcellularLocation>
</comment>
<dbReference type="EMBL" id="QQOH01000002">
    <property type="protein sequence ID" value="RDE22390.1"/>
    <property type="molecule type" value="Genomic_DNA"/>
</dbReference>